<dbReference type="EMBL" id="JBBPBM010000007">
    <property type="protein sequence ID" value="KAK8574443.1"/>
    <property type="molecule type" value="Genomic_DNA"/>
</dbReference>
<keyword evidence="3" id="KW-1185">Reference proteome</keyword>
<evidence type="ECO:0000313" key="2">
    <source>
        <dbReference type="EMBL" id="KAK8574443.1"/>
    </source>
</evidence>
<evidence type="ECO:0000313" key="3">
    <source>
        <dbReference type="Proteomes" id="UP001472677"/>
    </source>
</evidence>
<proteinExistence type="predicted"/>
<accession>A0ABR2F7Y8</accession>
<protein>
    <recommendedName>
        <fullName evidence="1">UBC core domain-containing protein</fullName>
    </recommendedName>
</protein>
<reference evidence="2 3" key="1">
    <citation type="journal article" date="2024" name="G3 (Bethesda)">
        <title>Genome assembly of Hibiscus sabdariffa L. provides insights into metabolisms of medicinal natural products.</title>
        <authorList>
            <person name="Kim T."/>
        </authorList>
    </citation>
    <scope>NUCLEOTIDE SEQUENCE [LARGE SCALE GENOMIC DNA]</scope>
    <source>
        <strain evidence="2">TK-2024</strain>
        <tissue evidence="2">Old leaves</tissue>
    </source>
</reference>
<sequence length="114" mass="13043">MGKKEEHVVAEVDGCPYQYRLHMISLVVSPYVGHDFEVLVSFRPQYSLMAAKFAIKFDGDLFHPNFSEFVNIQLDIVCERWSHAFTVTDILVAILGLLCAPNLDGHHQILRVFH</sequence>
<organism evidence="2 3">
    <name type="scientific">Hibiscus sabdariffa</name>
    <name type="common">roselle</name>
    <dbReference type="NCBI Taxonomy" id="183260"/>
    <lineage>
        <taxon>Eukaryota</taxon>
        <taxon>Viridiplantae</taxon>
        <taxon>Streptophyta</taxon>
        <taxon>Embryophyta</taxon>
        <taxon>Tracheophyta</taxon>
        <taxon>Spermatophyta</taxon>
        <taxon>Magnoliopsida</taxon>
        <taxon>eudicotyledons</taxon>
        <taxon>Gunneridae</taxon>
        <taxon>Pentapetalae</taxon>
        <taxon>rosids</taxon>
        <taxon>malvids</taxon>
        <taxon>Malvales</taxon>
        <taxon>Malvaceae</taxon>
        <taxon>Malvoideae</taxon>
        <taxon>Hibiscus</taxon>
    </lineage>
</organism>
<feature type="domain" description="UBC core" evidence="1">
    <location>
        <begin position="1"/>
        <end position="114"/>
    </location>
</feature>
<dbReference type="InterPro" id="IPR000608">
    <property type="entry name" value="UBC"/>
</dbReference>
<evidence type="ECO:0000259" key="1">
    <source>
        <dbReference type="PROSITE" id="PS50127"/>
    </source>
</evidence>
<dbReference type="Pfam" id="PF00179">
    <property type="entry name" value="UQ_con"/>
    <property type="match status" value="1"/>
</dbReference>
<comment type="caution">
    <text evidence="2">The sequence shown here is derived from an EMBL/GenBank/DDBJ whole genome shotgun (WGS) entry which is preliminary data.</text>
</comment>
<dbReference type="SUPFAM" id="SSF54495">
    <property type="entry name" value="UBC-like"/>
    <property type="match status" value="1"/>
</dbReference>
<dbReference type="Proteomes" id="UP001472677">
    <property type="component" value="Unassembled WGS sequence"/>
</dbReference>
<dbReference type="InterPro" id="IPR016135">
    <property type="entry name" value="UBQ-conjugating_enzyme/RWD"/>
</dbReference>
<name>A0ABR2F7Y8_9ROSI</name>
<dbReference type="Gene3D" id="3.10.110.10">
    <property type="entry name" value="Ubiquitin Conjugating Enzyme"/>
    <property type="match status" value="1"/>
</dbReference>
<dbReference type="PROSITE" id="PS50127">
    <property type="entry name" value="UBC_2"/>
    <property type="match status" value="1"/>
</dbReference>
<gene>
    <name evidence="2" type="ORF">V6N12_062137</name>
</gene>